<evidence type="ECO:0000313" key="2">
    <source>
        <dbReference type="EMBL" id="SHF80526.1"/>
    </source>
</evidence>
<organism evidence="2 3">
    <name type="scientific">Vibrio gazogenes DSM 21264 = NBRC 103151</name>
    <dbReference type="NCBI Taxonomy" id="1123492"/>
    <lineage>
        <taxon>Bacteria</taxon>
        <taxon>Pseudomonadati</taxon>
        <taxon>Pseudomonadota</taxon>
        <taxon>Gammaproteobacteria</taxon>
        <taxon>Vibrionales</taxon>
        <taxon>Vibrionaceae</taxon>
        <taxon>Vibrio</taxon>
    </lineage>
</organism>
<evidence type="ECO:0000313" key="3">
    <source>
        <dbReference type="Proteomes" id="UP000184159"/>
    </source>
</evidence>
<dbReference type="EMBL" id="FQUH01000017">
    <property type="protein sequence ID" value="SHF80526.1"/>
    <property type="molecule type" value="Genomic_DNA"/>
</dbReference>
<proteinExistence type="predicted"/>
<reference evidence="3" key="1">
    <citation type="submission" date="2016-11" db="EMBL/GenBank/DDBJ databases">
        <authorList>
            <person name="Varghese N."/>
            <person name="Submissions S."/>
        </authorList>
    </citation>
    <scope>NUCLEOTIDE SEQUENCE [LARGE SCALE GENOMIC DNA]</scope>
    <source>
        <strain evidence="3">DSM 21264</strain>
    </source>
</reference>
<evidence type="ECO:0000259" key="1">
    <source>
        <dbReference type="Pfam" id="PF18735"/>
    </source>
</evidence>
<sequence>MSKIRTINQLQNALDSEFSWRLKEIANLKIVVRTSENLNKKTAVRAAIPLLYGHWEGFVKNASTYYLEFVNGQSLTYRKLKSCFVVFGVKRKINDLVSSKNSNVSISTLEFLRDELDERAKLKIESAIRTEFNLSSKVFANIANSIGINTQAYESRYHLIDESLLNRRNYIAHGEYLDVDSEGFRELADEILFLLRSYKTDIENAVSLEEYKISA</sequence>
<dbReference type="Pfam" id="PF18735">
    <property type="entry name" value="HEPN_RiboL-PSP"/>
    <property type="match status" value="1"/>
</dbReference>
<protein>
    <recommendedName>
        <fullName evidence="1">RiboL-PSP-HEPN domain-containing protein</fullName>
    </recommendedName>
</protein>
<dbReference type="AlphaFoldDB" id="A0A1M5EMW7"/>
<dbReference type="RefSeq" id="WP_072961532.1">
    <property type="nucleotide sequence ID" value="NZ_FQUH01000017.1"/>
</dbReference>
<dbReference type="Proteomes" id="UP000184159">
    <property type="component" value="Unassembled WGS sequence"/>
</dbReference>
<gene>
    <name evidence="2" type="ORF">SAMN02745781_03213</name>
</gene>
<name>A0A1M5EMW7_VIBGA</name>
<feature type="domain" description="RiboL-PSP-HEPN" evidence="1">
    <location>
        <begin position="16"/>
        <end position="204"/>
    </location>
</feature>
<dbReference type="InterPro" id="IPR041519">
    <property type="entry name" value="HEPN_RiboL-PSP"/>
</dbReference>
<keyword evidence="3" id="KW-1185">Reference proteome</keyword>
<accession>A0A1M5EMW7</accession>